<dbReference type="RefSeq" id="WP_061164734.1">
    <property type="nucleotide sequence ID" value="NZ_FCOI02000046.1"/>
</dbReference>
<sequence>MAIESATYLNQLVAVNPLSTDSVSQADDHLRMIKSVLLNTFPNLDSQVTATPSQLNNPVPKGAIILWSGAVAQIPTGYALCDGTQGTPDLRGNFVIGAGGAYNPNDVGGSALTGYAGSHTHTENTATANIQTTTLSVAAGIDGTVVSTVTPQGHTHTINQVGDHQHTNLPPYLALAYIQKL</sequence>
<dbReference type="Proteomes" id="UP000054624">
    <property type="component" value="Unassembled WGS sequence"/>
</dbReference>
<dbReference type="OrthoDB" id="9113831at2"/>
<reference evidence="2" key="1">
    <citation type="submission" date="2016-01" db="EMBL/GenBank/DDBJ databases">
        <authorList>
            <person name="Peeters Charlotte."/>
        </authorList>
    </citation>
    <scope>NUCLEOTIDE SEQUENCE [LARGE SCALE GENOMIC DNA]</scope>
</reference>
<name>A0A158DML9_9BURK</name>
<gene>
    <name evidence="1" type="ORF">AWB76_07205</name>
</gene>
<evidence type="ECO:0008006" key="3">
    <source>
        <dbReference type="Google" id="ProtNLM"/>
    </source>
</evidence>
<dbReference type="SUPFAM" id="SSF88874">
    <property type="entry name" value="Receptor-binding domain of short tail fibre protein gp12"/>
    <property type="match status" value="1"/>
</dbReference>
<dbReference type="EMBL" id="FCOI02000046">
    <property type="protein sequence ID" value="SAK95834.1"/>
    <property type="molecule type" value="Genomic_DNA"/>
</dbReference>
<dbReference type="CDD" id="cd22641">
    <property type="entry name" value="C24-like"/>
    <property type="match status" value="1"/>
</dbReference>
<evidence type="ECO:0000313" key="1">
    <source>
        <dbReference type="EMBL" id="SAK95834.1"/>
    </source>
</evidence>
<organism evidence="1 2">
    <name type="scientific">Caballeronia temeraria</name>
    <dbReference type="NCBI Taxonomy" id="1777137"/>
    <lineage>
        <taxon>Bacteria</taxon>
        <taxon>Pseudomonadati</taxon>
        <taxon>Pseudomonadota</taxon>
        <taxon>Betaproteobacteria</taxon>
        <taxon>Burkholderiales</taxon>
        <taxon>Burkholderiaceae</taxon>
        <taxon>Caballeronia</taxon>
    </lineage>
</organism>
<proteinExistence type="predicted"/>
<accession>A0A158DML9</accession>
<keyword evidence="2" id="KW-1185">Reference proteome</keyword>
<dbReference type="STRING" id="1777137.AWB76_07205"/>
<dbReference type="AlphaFoldDB" id="A0A158DML9"/>
<evidence type="ECO:0000313" key="2">
    <source>
        <dbReference type="Proteomes" id="UP000054624"/>
    </source>
</evidence>
<protein>
    <recommendedName>
        <fullName evidence="3">Phage Tail Collar Domain protein</fullName>
    </recommendedName>
</protein>